<dbReference type="EMBL" id="DWZE01000104">
    <property type="protein sequence ID" value="HJA84048.1"/>
    <property type="molecule type" value="Genomic_DNA"/>
</dbReference>
<keyword evidence="2" id="KW-0808">Transferase</keyword>
<evidence type="ECO:0000313" key="3">
    <source>
        <dbReference type="Proteomes" id="UP000823860"/>
    </source>
</evidence>
<evidence type="ECO:0000313" key="2">
    <source>
        <dbReference type="EMBL" id="HJA84048.1"/>
    </source>
</evidence>
<comment type="caution">
    <text evidence="2">The sequence shown here is derived from an EMBL/GenBank/DDBJ whole genome shotgun (WGS) entry which is preliminary data.</text>
</comment>
<dbReference type="Pfam" id="PF00535">
    <property type="entry name" value="Glycos_transf_2"/>
    <property type="match status" value="1"/>
</dbReference>
<dbReference type="EC" id="2.4.-.-" evidence="2"/>
<proteinExistence type="predicted"/>
<dbReference type="Gene3D" id="3.90.550.10">
    <property type="entry name" value="Spore Coat Polysaccharide Biosynthesis Protein SpsA, Chain A"/>
    <property type="match status" value="1"/>
</dbReference>
<organism evidence="2 3">
    <name type="scientific">Candidatus Bacteroides intestinavium</name>
    <dbReference type="NCBI Taxonomy" id="2838469"/>
    <lineage>
        <taxon>Bacteria</taxon>
        <taxon>Pseudomonadati</taxon>
        <taxon>Bacteroidota</taxon>
        <taxon>Bacteroidia</taxon>
        <taxon>Bacteroidales</taxon>
        <taxon>Bacteroidaceae</taxon>
        <taxon>Bacteroides</taxon>
    </lineage>
</organism>
<accession>A0A9D2KTL0</accession>
<evidence type="ECO:0000259" key="1">
    <source>
        <dbReference type="Pfam" id="PF00535"/>
    </source>
</evidence>
<dbReference type="AlphaFoldDB" id="A0A9D2KTL0"/>
<sequence>MKARKLAIVLPAYKGRFLKDTLDSIAAQTCQDFTLYVGDDASPEPLQAIVRAYASRIQVVYHRFDDNLGRKDLVAHWERCIALSTEPLVWLFSDDDLMPADGVERVLAAAATTGPDRVMFRLPLQVVDADGRVKFRNRPLPAGRTSGYDLLLAKMEGRLHSAAIEYVFSRDVCQGAGGFVHFPMAWCSDDASWAAFADYAGGIIPVPGDPVCWRNAEGSNISNTAAYNAEKLHALILFLQWLKEKYPDHCGDKRLRRALYAYLATNLRQSIQGHFSLMQLQRLVRATRHIDTRAAGKVWLHHVLKIQSLI</sequence>
<gene>
    <name evidence="2" type="ORF">H9785_08785</name>
</gene>
<dbReference type="SUPFAM" id="SSF53448">
    <property type="entry name" value="Nucleotide-diphospho-sugar transferases"/>
    <property type="match status" value="1"/>
</dbReference>
<dbReference type="InterPro" id="IPR029044">
    <property type="entry name" value="Nucleotide-diphossugar_trans"/>
</dbReference>
<feature type="domain" description="Glycosyltransferase 2-like" evidence="1">
    <location>
        <begin position="8"/>
        <end position="124"/>
    </location>
</feature>
<reference evidence="2" key="2">
    <citation type="submission" date="2021-04" db="EMBL/GenBank/DDBJ databases">
        <authorList>
            <person name="Gilroy R."/>
        </authorList>
    </citation>
    <scope>NUCLEOTIDE SEQUENCE</scope>
    <source>
        <strain evidence="2">ChiHecec1B25-7008</strain>
    </source>
</reference>
<dbReference type="Proteomes" id="UP000823860">
    <property type="component" value="Unassembled WGS sequence"/>
</dbReference>
<dbReference type="InterPro" id="IPR001173">
    <property type="entry name" value="Glyco_trans_2-like"/>
</dbReference>
<keyword evidence="2" id="KW-0328">Glycosyltransferase</keyword>
<reference evidence="2" key="1">
    <citation type="journal article" date="2021" name="PeerJ">
        <title>Extensive microbial diversity within the chicken gut microbiome revealed by metagenomics and culture.</title>
        <authorList>
            <person name="Gilroy R."/>
            <person name="Ravi A."/>
            <person name="Getino M."/>
            <person name="Pursley I."/>
            <person name="Horton D.L."/>
            <person name="Alikhan N.F."/>
            <person name="Baker D."/>
            <person name="Gharbi K."/>
            <person name="Hall N."/>
            <person name="Watson M."/>
            <person name="Adriaenssens E.M."/>
            <person name="Foster-Nyarko E."/>
            <person name="Jarju S."/>
            <person name="Secka A."/>
            <person name="Antonio M."/>
            <person name="Oren A."/>
            <person name="Chaudhuri R.R."/>
            <person name="La Ragione R."/>
            <person name="Hildebrand F."/>
            <person name="Pallen M.J."/>
        </authorList>
    </citation>
    <scope>NUCLEOTIDE SEQUENCE</scope>
    <source>
        <strain evidence="2">ChiHecec1B25-7008</strain>
    </source>
</reference>
<dbReference type="GO" id="GO:0016757">
    <property type="term" value="F:glycosyltransferase activity"/>
    <property type="evidence" value="ECO:0007669"/>
    <property type="project" value="UniProtKB-KW"/>
</dbReference>
<protein>
    <submittedName>
        <fullName evidence="2">Glycosyltransferase</fullName>
        <ecNumber evidence="2">2.4.-.-</ecNumber>
    </submittedName>
</protein>
<name>A0A9D2KTL0_9BACE</name>